<proteinExistence type="inferred from homology"/>
<accession>A0A6J6DXS8</accession>
<reference evidence="12" key="1">
    <citation type="submission" date="2020-05" db="EMBL/GenBank/DDBJ databases">
        <authorList>
            <person name="Chiriac C."/>
            <person name="Salcher M."/>
            <person name="Ghai R."/>
            <person name="Kavagutti S V."/>
        </authorList>
    </citation>
    <scope>NUCLEOTIDE SEQUENCE</scope>
</reference>
<dbReference type="InterPro" id="IPR041471">
    <property type="entry name" value="UvrB_inter"/>
</dbReference>
<dbReference type="Pfam" id="PF00270">
    <property type="entry name" value="DEAD"/>
    <property type="match status" value="1"/>
</dbReference>
<dbReference type="PROSITE" id="PS51192">
    <property type="entry name" value="HELICASE_ATP_BIND_1"/>
    <property type="match status" value="1"/>
</dbReference>
<dbReference type="InterPro" id="IPR003711">
    <property type="entry name" value="CarD-like/TRCF_RID"/>
</dbReference>
<evidence type="ECO:0000313" key="12">
    <source>
        <dbReference type="EMBL" id="CAB4568892.1"/>
    </source>
</evidence>
<dbReference type="CDD" id="cd17991">
    <property type="entry name" value="DEXHc_TRCF"/>
    <property type="match status" value="1"/>
</dbReference>
<dbReference type="AlphaFoldDB" id="A0A6J6DXS8"/>
<dbReference type="PROSITE" id="PS51194">
    <property type="entry name" value="HELICASE_CTER"/>
    <property type="match status" value="1"/>
</dbReference>
<keyword evidence="2" id="KW-0963">Cytoplasm</keyword>
<comment type="subcellular location">
    <subcellularLocation>
        <location evidence="1">Cytoplasm</location>
    </subcellularLocation>
</comment>
<dbReference type="GO" id="GO:0003684">
    <property type="term" value="F:damaged DNA binding"/>
    <property type="evidence" value="ECO:0007669"/>
    <property type="project" value="InterPro"/>
</dbReference>
<evidence type="ECO:0000256" key="7">
    <source>
        <dbReference type="ARBA" id="ARBA00022840"/>
    </source>
</evidence>
<dbReference type="InterPro" id="IPR037235">
    <property type="entry name" value="TRCF-like_C_D7"/>
</dbReference>
<dbReference type="GO" id="GO:0003678">
    <property type="term" value="F:DNA helicase activity"/>
    <property type="evidence" value="ECO:0007669"/>
    <property type="project" value="TreeGrafter"/>
</dbReference>
<dbReference type="SMART" id="SM00487">
    <property type="entry name" value="DEXDc"/>
    <property type="match status" value="1"/>
</dbReference>
<evidence type="ECO:0000259" key="10">
    <source>
        <dbReference type="PROSITE" id="PS51192"/>
    </source>
</evidence>
<keyword evidence="3" id="KW-0547">Nucleotide-binding</keyword>
<evidence type="ECO:0000256" key="9">
    <source>
        <dbReference type="ARBA" id="ARBA00023204"/>
    </source>
</evidence>
<dbReference type="InterPro" id="IPR005118">
    <property type="entry name" value="TRCF_C"/>
</dbReference>
<dbReference type="GO" id="GO:0005737">
    <property type="term" value="C:cytoplasm"/>
    <property type="evidence" value="ECO:0007669"/>
    <property type="project" value="UniProtKB-SubCell"/>
</dbReference>
<dbReference type="InterPro" id="IPR004576">
    <property type="entry name" value="Mfd"/>
</dbReference>
<dbReference type="InterPro" id="IPR027417">
    <property type="entry name" value="P-loop_NTPase"/>
</dbReference>
<dbReference type="Gene3D" id="3.40.50.300">
    <property type="entry name" value="P-loop containing nucleotide triphosphate hydrolases"/>
    <property type="match status" value="2"/>
</dbReference>
<protein>
    <submittedName>
        <fullName evidence="12">Unannotated protein</fullName>
    </submittedName>
</protein>
<dbReference type="SMART" id="SM01058">
    <property type="entry name" value="CarD_TRCF"/>
    <property type="match status" value="1"/>
</dbReference>
<dbReference type="Pfam" id="PF03461">
    <property type="entry name" value="TRCF"/>
    <property type="match status" value="1"/>
</dbReference>
<keyword evidence="7" id="KW-0067">ATP-binding</keyword>
<dbReference type="GO" id="GO:0016787">
    <property type="term" value="F:hydrolase activity"/>
    <property type="evidence" value="ECO:0007669"/>
    <property type="project" value="UniProtKB-KW"/>
</dbReference>
<name>A0A6J6DXS8_9ZZZZ</name>
<keyword evidence="9" id="KW-0234">DNA repair</keyword>
<dbReference type="InterPro" id="IPR001650">
    <property type="entry name" value="Helicase_C-like"/>
</dbReference>
<evidence type="ECO:0000256" key="1">
    <source>
        <dbReference type="ARBA" id="ARBA00004496"/>
    </source>
</evidence>
<dbReference type="Pfam" id="PF17757">
    <property type="entry name" value="UvrB_inter"/>
    <property type="match status" value="1"/>
</dbReference>
<feature type="domain" description="Helicase ATP-binding" evidence="10">
    <location>
        <begin position="624"/>
        <end position="785"/>
    </location>
</feature>
<evidence type="ECO:0000256" key="5">
    <source>
        <dbReference type="ARBA" id="ARBA00022801"/>
    </source>
</evidence>
<dbReference type="InterPro" id="IPR011545">
    <property type="entry name" value="DEAD/DEAH_box_helicase_dom"/>
</dbReference>
<dbReference type="Gene3D" id="2.40.10.170">
    <property type="match status" value="1"/>
</dbReference>
<keyword evidence="4" id="KW-0227">DNA damage</keyword>
<dbReference type="SUPFAM" id="SSF143517">
    <property type="entry name" value="TRCF domain-like"/>
    <property type="match status" value="1"/>
</dbReference>
<dbReference type="GO" id="GO:0006281">
    <property type="term" value="P:DNA repair"/>
    <property type="evidence" value="ECO:0007669"/>
    <property type="project" value="UniProtKB-KW"/>
</dbReference>
<keyword evidence="8" id="KW-0238">DNA-binding</keyword>
<dbReference type="InterPro" id="IPR036101">
    <property type="entry name" value="CarD-like/TRCF_RID_sf"/>
</dbReference>
<evidence type="ECO:0000256" key="8">
    <source>
        <dbReference type="ARBA" id="ARBA00023125"/>
    </source>
</evidence>
<feature type="domain" description="Helicase C-terminal" evidence="11">
    <location>
        <begin position="803"/>
        <end position="960"/>
    </location>
</feature>
<dbReference type="PANTHER" id="PTHR47964:SF1">
    <property type="entry name" value="ATP-DEPENDENT DNA HELICASE HOMOLOG RECG, CHLOROPLASTIC"/>
    <property type="match status" value="1"/>
</dbReference>
<dbReference type="Pfam" id="PF02559">
    <property type="entry name" value="CarD_TRCF_RID"/>
    <property type="match status" value="1"/>
</dbReference>
<keyword evidence="6" id="KW-0347">Helicase</keyword>
<dbReference type="EMBL" id="CAEZTT010000008">
    <property type="protein sequence ID" value="CAB4568892.1"/>
    <property type="molecule type" value="Genomic_DNA"/>
</dbReference>
<evidence type="ECO:0000256" key="4">
    <source>
        <dbReference type="ARBA" id="ARBA00022763"/>
    </source>
</evidence>
<dbReference type="InterPro" id="IPR014001">
    <property type="entry name" value="Helicase_ATP-bd"/>
</dbReference>
<dbReference type="Gene3D" id="3.30.2060.10">
    <property type="entry name" value="Penicillin-binding protein 1b domain"/>
    <property type="match status" value="1"/>
</dbReference>
<gene>
    <name evidence="12" type="ORF">UFOPK1726_00158</name>
</gene>
<dbReference type="HAMAP" id="MF_00969">
    <property type="entry name" value="TRCF"/>
    <property type="match status" value="1"/>
</dbReference>
<dbReference type="SUPFAM" id="SSF52540">
    <property type="entry name" value="P-loop containing nucleoside triphosphate hydrolases"/>
    <property type="match status" value="4"/>
</dbReference>
<dbReference type="Pfam" id="PF00271">
    <property type="entry name" value="Helicase_C"/>
    <property type="match status" value="1"/>
</dbReference>
<dbReference type="GO" id="GO:0005524">
    <property type="term" value="F:ATP binding"/>
    <property type="evidence" value="ECO:0007669"/>
    <property type="project" value="UniProtKB-KW"/>
</dbReference>
<dbReference type="SUPFAM" id="SSF141259">
    <property type="entry name" value="CarD-like"/>
    <property type="match status" value="1"/>
</dbReference>
<dbReference type="SMART" id="SM00982">
    <property type="entry name" value="TRCF"/>
    <property type="match status" value="1"/>
</dbReference>
<sequence>MSLTGLLELSQKLPGLAKLKSTGLVNNQVITAIKSLHPFIVATSTSKSITVVAVTATSRESEDLAAAVAALNPDLTVRVFPAWETLPHEKLSPSREVVGKRLAIIHELKNNVEINVICTPLRSLLQPFAANLGQHPPLEVVPGDEISIDNLVRSLVQLGYERVDLVERRGQLAVRGGIVDVFSPLDDHPIRLEFWDETIEQLRKFNVADQRSIAGEIDKLIAPACREILLTDEVRAKAAEIAAVNPLFQETLAAVAAGQLIDGVESLAPLLVGDLITLIEVLPGEAAVLLLEPERIRSRAEDLIETSKEFLKAAWSVAATGGDSPLNLDASSFRSLGEIHAAAQQRDISWSSVSALTVDAELTEARVLEIPAKFVTGYKSDLPKLVAELTELNHSGVASVVVAAGAGSAQRYAEALSEHKLEISPIITVGKTSVVSGFLTAGFITEQLVVITDSEITGQQSVTRDQVKLPTRRKRQIDPLSLVPGDFIVHEQHGIGQFVELIERNVAGATREYLVVEYAATKRGHPGDRLFVPTDQLDQVSKYVGGETPTLSKMGGADWSKAKSRARKAVKEIAGELIRLYAARQAAPGFQFSPDTQWQRELEDAFPYQETPDQLATIEEVKADMERAIPMDRVVCGDVGFGKTEIALRAAFKATQDGKQVAVLAPTTLLVQQHFQTFSQRFAPFPIKVAALSRFQSDKEAKQVITELANGKVDVVIGTHRLLGAEVVFKDLGLVVIDEEQRFGVEHKEHLKALRAHVDVLAMSATPIPRTLEMSITGIRDMSVMQTPPEERLPVLTFVGTYDVGQIAAAIKRELIRDGQVFFVHNRVESIDRIAQQIQDLVPQAKVAVAHGQMSEAALEQAVIKFWQQEIDVLVCTTIVESGLDIPNANTLIVDRAEMFGLSQLHQLRGRVGRSRERGYAYFFHSADRALSDVAHERLVTIAQQNSLGAGMAVALKDLEIRGAGNLLGGEQSGHIAEVGFDLYVRMVGEALNEYRGLTVDTTPEMRLEIPINAHIPHDWISEERLRLEAYRRISQAIDETQLADVNSELIDRYGQLPKPVLALFAVAELRQYARSVGLTEIVLQGKSMRFAPVTLADSMRVRLTRLYPGSIIKPATRSILIPLPAGQSELIGWVRQVIESAIESPITTRRINEVS</sequence>
<dbReference type="FunFam" id="3.40.50.300:FF:000546">
    <property type="entry name" value="Transcription-repair-coupling factor"/>
    <property type="match status" value="1"/>
</dbReference>
<evidence type="ECO:0000256" key="2">
    <source>
        <dbReference type="ARBA" id="ARBA00022490"/>
    </source>
</evidence>
<evidence type="ECO:0000256" key="6">
    <source>
        <dbReference type="ARBA" id="ARBA00022806"/>
    </source>
</evidence>
<evidence type="ECO:0000256" key="3">
    <source>
        <dbReference type="ARBA" id="ARBA00022741"/>
    </source>
</evidence>
<dbReference type="Gene3D" id="3.90.1150.50">
    <property type="entry name" value="Transcription-repair-coupling factor, D7 domain"/>
    <property type="match status" value="1"/>
</dbReference>
<dbReference type="NCBIfam" id="TIGR00580">
    <property type="entry name" value="mfd"/>
    <property type="match status" value="1"/>
</dbReference>
<dbReference type="SMART" id="SM00490">
    <property type="entry name" value="HELICc"/>
    <property type="match status" value="1"/>
</dbReference>
<dbReference type="FunFam" id="3.40.50.300:FF:000300">
    <property type="entry name" value="Transcription-repair-coupling factor"/>
    <property type="match status" value="1"/>
</dbReference>
<dbReference type="InterPro" id="IPR047112">
    <property type="entry name" value="RecG/Mfd"/>
</dbReference>
<keyword evidence="5" id="KW-0378">Hydrolase</keyword>
<dbReference type="Gene3D" id="3.40.50.11180">
    <property type="match status" value="1"/>
</dbReference>
<evidence type="ECO:0000259" key="11">
    <source>
        <dbReference type="PROSITE" id="PS51194"/>
    </source>
</evidence>
<organism evidence="12">
    <name type="scientific">freshwater metagenome</name>
    <dbReference type="NCBI Taxonomy" id="449393"/>
    <lineage>
        <taxon>unclassified sequences</taxon>
        <taxon>metagenomes</taxon>
        <taxon>ecological metagenomes</taxon>
    </lineage>
</organism>
<dbReference type="PANTHER" id="PTHR47964">
    <property type="entry name" value="ATP-DEPENDENT DNA HELICASE HOMOLOG RECG, CHLOROPLASTIC"/>
    <property type="match status" value="1"/>
</dbReference>